<dbReference type="PANTHER" id="PTHR43434:SF20">
    <property type="entry name" value="5'-NUCLEOTIDASE"/>
    <property type="match status" value="1"/>
</dbReference>
<evidence type="ECO:0000313" key="2">
    <source>
        <dbReference type="Proteomes" id="UP000182635"/>
    </source>
</evidence>
<reference evidence="2" key="1">
    <citation type="submission" date="2016-10" db="EMBL/GenBank/DDBJ databases">
        <authorList>
            <person name="Varghese N."/>
            <person name="Submissions S."/>
        </authorList>
    </citation>
    <scope>NUCLEOTIDE SEQUENCE [LARGE SCALE GENOMIC DNA]</scope>
    <source>
        <strain evidence="2">DSM 20403</strain>
    </source>
</reference>
<dbReference type="PANTHER" id="PTHR43434">
    <property type="entry name" value="PHOSPHOGLYCOLATE PHOSPHATASE"/>
    <property type="match status" value="1"/>
</dbReference>
<dbReference type="InterPro" id="IPR023198">
    <property type="entry name" value="PGP-like_dom2"/>
</dbReference>
<dbReference type="GO" id="GO:0004713">
    <property type="term" value="F:protein tyrosine kinase activity"/>
    <property type="evidence" value="ECO:0007669"/>
    <property type="project" value="TreeGrafter"/>
</dbReference>
<dbReference type="SUPFAM" id="SSF56784">
    <property type="entry name" value="HAD-like"/>
    <property type="match status" value="1"/>
</dbReference>
<dbReference type="EMBL" id="FOPI01000014">
    <property type="protein sequence ID" value="SFG35306.1"/>
    <property type="molecule type" value="Genomic_DNA"/>
</dbReference>
<dbReference type="FunFam" id="3.40.50.1000:FF:000022">
    <property type="entry name" value="Phosphoglycolate phosphatase"/>
    <property type="match status" value="1"/>
</dbReference>
<dbReference type="AlphaFoldDB" id="A0A1I2RBY0"/>
<dbReference type="NCBIfam" id="TIGR01549">
    <property type="entry name" value="HAD-SF-IA-v1"/>
    <property type="match status" value="1"/>
</dbReference>
<name>A0A1I2RBY0_9LACO</name>
<proteinExistence type="predicted"/>
<gene>
    <name evidence="1" type="ORF">SAMN02910432_01007</name>
</gene>
<dbReference type="InterPro" id="IPR050155">
    <property type="entry name" value="HAD-like_hydrolase_sf"/>
</dbReference>
<dbReference type="Proteomes" id="UP000182635">
    <property type="component" value="Unassembled WGS sequence"/>
</dbReference>
<dbReference type="Gene3D" id="3.40.50.1000">
    <property type="entry name" value="HAD superfamily/HAD-like"/>
    <property type="match status" value="1"/>
</dbReference>
<dbReference type="OrthoDB" id="9792518at2"/>
<dbReference type="SFLD" id="SFLDS00003">
    <property type="entry name" value="Haloacid_Dehalogenase"/>
    <property type="match status" value="1"/>
</dbReference>
<dbReference type="CDD" id="cd04302">
    <property type="entry name" value="HAD_5NT"/>
    <property type="match status" value="1"/>
</dbReference>
<accession>A0A1I2RBY0</accession>
<dbReference type="GO" id="GO:0005829">
    <property type="term" value="C:cytosol"/>
    <property type="evidence" value="ECO:0007669"/>
    <property type="project" value="TreeGrafter"/>
</dbReference>
<sequence>MYRYAFFDLDGTLTDSSEGIINSIKYALEKNGYPVPDETELLKFIGPPLADSFAGYLNLPKDQVQDMVDTYREYFAVKGLFENRVYDGAESMLAKLKRAGVELVLATSKPEKFARQILEHFELDKYFEHVVGATLDGNLGRKSDIIKKALKDLKIKDHQQVIMIGDREYDISGANDSRLDSIGVLYGFGMYEELRQAGATQIAESTEEVVKYVLGQDAN</sequence>
<dbReference type="SFLD" id="SFLDG01129">
    <property type="entry name" value="C1.5:_HAD__Beta-PGM__Phosphata"/>
    <property type="match status" value="1"/>
</dbReference>
<dbReference type="RefSeq" id="WP_046922633.1">
    <property type="nucleotide sequence ID" value="NZ_AYYL01000009.1"/>
</dbReference>
<dbReference type="InterPro" id="IPR023214">
    <property type="entry name" value="HAD_sf"/>
</dbReference>
<dbReference type="Gene3D" id="1.10.150.240">
    <property type="entry name" value="Putative phosphatase, domain 2"/>
    <property type="match status" value="1"/>
</dbReference>
<protein>
    <submittedName>
        <fullName evidence="1">Phosphoglycolate phosphatase</fullName>
    </submittedName>
</protein>
<dbReference type="SFLD" id="SFLDG01135">
    <property type="entry name" value="C1.5.6:_HAD__Beta-PGM__Phospha"/>
    <property type="match status" value="1"/>
</dbReference>
<organism evidence="1 2">
    <name type="scientific">Ligilactobacillus ruminis DSM 20403 = NBRC 102161</name>
    <dbReference type="NCBI Taxonomy" id="1423798"/>
    <lineage>
        <taxon>Bacteria</taxon>
        <taxon>Bacillati</taxon>
        <taxon>Bacillota</taxon>
        <taxon>Bacilli</taxon>
        <taxon>Lactobacillales</taxon>
        <taxon>Lactobacillaceae</taxon>
        <taxon>Ligilactobacillus</taxon>
    </lineage>
</organism>
<dbReference type="InterPro" id="IPR041492">
    <property type="entry name" value="HAD_2"/>
</dbReference>
<dbReference type="InterPro" id="IPR036412">
    <property type="entry name" value="HAD-like_sf"/>
</dbReference>
<dbReference type="Pfam" id="PF13419">
    <property type="entry name" value="HAD_2"/>
    <property type="match status" value="1"/>
</dbReference>
<dbReference type="InterPro" id="IPR006439">
    <property type="entry name" value="HAD-SF_hydro_IA"/>
</dbReference>
<evidence type="ECO:0000313" key="1">
    <source>
        <dbReference type="EMBL" id="SFG35306.1"/>
    </source>
</evidence>